<comment type="subcellular location">
    <subcellularLocation>
        <location evidence="1">Nucleus</location>
    </subcellularLocation>
</comment>
<evidence type="ECO:0000256" key="1">
    <source>
        <dbReference type="ARBA" id="ARBA00004123"/>
    </source>
</evidence>
<dbReference type="InterPro" id="IPR001487">
    <property type="entry name" value="Bromodomain"/>
</dbReference>
<dbReference type="PRINTS" id="PR00503">
    <property type="entry name" value="BROMODOMAIN"/>
</dbReference>
<gene>
    <name evidence="11" type="ORF">GFSPODELE1_LOCUS296</name>
</gene>
<dbReference type="PROSITE" id="PS50014">
    <property type="entry name" value="BROMODOMAIN_2"/>
    <property type="match status" value="2"/>
</dbReference>
<evidence type="ECO:0000256" key="9">
    <source>
        <dbReference type="SAM" id="MobiDB-lite"/>
    </source>
</evidence>
<evidence type="ECO:0000256" key="4">
    <source>
        <dbReference type="ARBA" id="ARBA00023015"/>
    </source>
</evidence>
<evidence type="ECO:0000313" key="11">
    <source>
        <dbReference type="EMBL" id="CAL1694422.1"/>
    </source>
</evidence>
<feature type="compositionally biased region" description="Acidic residues" evidence="9">
    <location>
        <begin position="563"/>
        <end position="573"/>
    </location>
</feature>
<feature type="compositionally biased region" description="Basic residues" evidence="9">
    <location>
        <begin position="601"/>
        <end position="613"/>
    </location>
</feature>
<sequence length="687" mass="76306">MLKREASMFAAQGVDVDAPRAKRHKPASATVATSASPPRKGKGHQQSQDATAVDGEGVKKEEGESEDRDAVKEKGMRLWQTVKDAVNKENRVLSNDFLRLPSKRQYPDYYQQIKAPISLDEIKQKLETKAYSSFDEVKQDLERCFRNAKRYNMKDSQIWKDAKQLHKLVLKEAASLSGIEPPAADAEDAEDQPTDQPGASSDVEEIGDKKKKHPNMNRLLKTRLEKLVNFTDKQGRSRSTEFMELPNKKKWPIYYKTIKKPQCLENIFKKLKRKEYPTAVDFANDVELVFSNALEFNQEHSEVWEDALALRDYFRQLMSDLPQPFTIPAYASPDHSTKIKLKMHPASQPAAGPSAIPIANTTTPGTLLLRVPGQSSTSATPTPKVLTKAAPSPKPATPALPAHTPPAIAGAPSIGGLQPAKFVQPSYYPGYQKQPTLSVMATSLPNTNNIHRYVKPAVQPQATSLKPLHLQTQISLAPAPAPTPAPPPAIAPAVHLATVTSVRTPTPTVTGNQRPLRSVSLQFKPSSRRIELSHKDRVRIWALRLAHGDTSVYISDVKFLMDQEEEEEGSEDEEQRKDHDVEMVVEEEEEEEEEEPEKPVKRARGRPRKKKRGKGVEDVKGKGKVVPTSKGHEELQVKLNGVVVKGRVGSGRKSAWTVDLHAGTNLVEVGEKGSAMWKVYLERPLSA</sequence>
<keyword evidence="2" id="KW-0677">Repeat</keyword>
<feature type="region of interest" description="Disordered" evidence="9">
    <location>
        <begin position="373"/>
        <end position="399"/>
    </location>
</feature>
<keyword evidence="5 8" id="KW-0103">Bromodomain</keyword>
<accession>A0ABP1CJY9</accession>
<dbReference type="CDD" id="cd04369">
    <property type="entry name" value="Bromodomain"/>
    <property type="match status" value="1"/>
</dbReference>
<protein>
    <recommendedName>
        <fullName evidence="10">Bromo domain-containing protein</fullName>
    </recommendedName>
</protein>
<dbReference type="Pfam" id="PF00439">
    <property type="entry name" value="Bromodomain"/>
    <property type="match status" value="2"/>
</dbReference>
<dbReference type="InterPro" id="IPR036427">
    <property type="entry name" value="Bromodomain-like_sf"/>
</dbReference>
<feature type="compositionally biased region" description="Low complexity" evidence="9">
    <location>
        <begin position="27"/>
        <end position="38"/>
    </location>
</feature>
<proteinExistence type="predicted"/>
<feature type="region of interest" description="Disordered" evidence="9">
    <location>
        <begin position="179"/>
        <end position="215"/>
    </location>
</feature>
<dbReference type="PANTHER" id="PTHR16062:SF19">
    <property type="entry name" value="PROTEIN POLYBROMO-1"/>
    <property type="match status" value="1"/>
</dbReference>
<keyword evidence="12" id="KW-1185">Reference proteome</keyword>
<feature type="domain" description="Bromo" evidence="10">
    <location>
        <begin position="234"/>
        <end position="304"/>
    </location>
</feature>
<keyword evidence="7" id="KW-0539">Nucleus</keyword>
<dbReference type="Proteomes" id="UP001497453">
    <property type="component" value="Chromosome 1"/>
</dbReference>
<evidence type="ECO:0000256" key="7">
    <source>
        <dbReference type="ARBA" id="ARBA00023242"/>
    </source>
</evidence>
<feature type="region of interest" description="Disordered" evidence="9">
    <location>
        <begin position="1"/>
        <end position="74"/>
    </location>
</feature>
<evidence type="ECO:0000259" key="10">
    <source>
        <dbReference type="PROSITE" id="PS50014"/>
    </source>
</evidence>
<dbReference type="InterPro" id="IPR037382">
    <property type="entry name" value="Rsc/polybromo"/>
</dbReference>
<evidence type="ECO:0000256" key="2">
    <source>
        <dbReference type="ARBA" id="ARBA00022737"/>
    </source>
</evidence>
<keyword evidence="3" id="KW-0156">Chromatin regulator</keyword>
<keyword evidence="6" id="KW-0804">Transcription</keyword>
<dbReference type="Gene3D" id="1.20.920.10">
    <property type="entry name" value="Bromodomain-like"/>
    <property type="match status" value="2"/>
</dbReference>
<evidence type="ECO:0000256" key="3">
    <source>
        <dbReference type="ARBA" id="ARBA00022853"/>
    </source>
</evidence>
<feature type="compositionally biased region" description="Acidic residues" evidence="9">
    <location>
        <begin position="583"/>
        <end position="596"/>
    </location>
</feature>
<organism evidence="11 12">
    <name type="scientific">Somion occarium</name>
    <dbReference type="NCBI Taxonomy" id="3059160"/>
    <lineage>
        <taxon>Eukaryota</taxon>
        <taxon>Fungi</taxon>
        <taxon>Dikarya</taxon>
        <taxon>Basidiomycota</taxon>
        <taxon>Agaricomycotina</taxon>
        <taxon>Agaricomycetes</taxon>
        <taxon>Polyporales</taxon>
        <taxon>Cerrenaceae</taxon>
        <taxon>Somion</taxon>
    </lineage>
</organism>
<evidence type="ECO:0000256" key="6">
    <source>
        <dbReference type="ARBA" id="ARBA00023163"/>
    </source>
</evidence>
<evidence type="ECO:0000313" key="12">
    <source>
        <dbReference type="Proteomes" id="UP001497453"/>
    </source>
</evidence>
<dbReference type="EMBL" id="OZ037944">
    <property type="protein sequence ID" value="CAL1694422.1"/>
    <property type="molecule type" value="Genomic_DNA"/>
</dbReference>
<name>A0ABP1CJY9_9APHY</name>
<dbReference type="PANTHER" id="PTHR16062">
    <property type="entry name" value="SWI/SNF-RELATED"/>
    <property type="match status" value="1"/>
</dbReference>
<feature type="region of interest" description="Disordered" evidence="9">
    <location>
        <begin position="563"/>
        <end position="626"/>
    </location>
</feature>
<keyword evidence="4" id="KW-0805">Transcription regulation</keyword>
<reference evidence="12" key="1">
    <citation type="submission" date="2024-04" db="EMBL/GenBank/DDBJ databases">
        <authorList>
            <person name="Shaw F."/>
            <person name="Minotto A."/>
        </authorList>
    </citation>
    <scope>NUCLEOTIDE SEQUENCE [LARGE SCALE GENOMIC DNA]</scope>
</reference>
<feature type="domain" description="Bromo" evidence="10">
    <location>
        <begin position="89"/>
        <end position="159"/>
    </location>
</feature>
<feature type="compositionally biased region" description="Basic and acidic residues" evidence="9">
    <location>
        <begin position="56"/>
        <end position="74"/>
    </location>
</feature>
<dbReference type="SUPFAM" id="SSF47370">
    <property type="entry name" value="Bromodomain"/>
    <property type="match status" value="2"/>
</dbReference>
<evidence type="ECO:0000256" key="5">
    <source>
        <dbReference type="ARBA" id="ARBA00023117"/>
    </source>
</evidence>
<evidence type="ECO:0000256" key="8">
    <source>
        <dbReference type="PROSITE-ProRule" id="PRU00035"/>
    </source>
</evidence>
<dbReference type="SMART" id="SM00297">
    <property type="entry name" value="BROMO"/>
    <property type="match status" value="2"/>
</dbReference>